<protein>
    <submittedName>
        <fullName evidence="8">NCS2 family permease</fullName>
    </submittedName>
</protein>
<feature type="transmembrane region" description="Helical" evidence="7">
    <location>
        <begin position="63"/>
        <end position="84"/>
    </location>
</feature>
<evidence type="ECO:0000313" key="9">
    <source>
        <dbReference type="Proteomes" id="UP001431532"/>
    </source>
</evidence>
<evidence type="ECO:0000256" key="3">
    <source>
        <dbReference type="ARBA" id="ARBA00022448"/>
    </source>
</evidence>
<organism evidence="8 9">
    <name type="scientific">Peloplasma aerotolerans</name>
    <dbReference type="NCBI Taxonomy" id="3044389"/>
    <lineage>
        <taxon>Bacteria</taxon>
        <taxon>Bacillati</taxon>
        <taxon>Mycoplasmatota</taxon>
        <taxon>Mollicutes</taxon>
        <taxon>Acholeplasmatales</taxon>
        <taxon>Acholeplasmataceae</taxon>
        <taxon>Peloplasma</taxon>
    </lineage>
</organism>
<evidence type="ECO:0000256" key="1">
    <source>
        <dbReference type="ARBA" id="ARBA00004141"/>
    </source>
</evidence>
<evidence type="ECO:0000313" key="8">
    <source>
        <dbReference type="EMBL" id="MDI6453768.1"/>
    </source>
</evidence>
<keyword evidence="3" id="KW-0813">Transport</keyword>
<evidence type="ECO:0000256" key="5">
    <source>
        <dbReference type="ARBA" id="ARBA00022989"/>
    </source>
</evidence>
<evidence type="ECO:0000256" key="6">
    <source>
        <dbReference type="ARBA" id="ARBA00023136"/>
    </source>
</evidence>
<feature type="transmembrane region" description="Helical" evidence="7">
    <location>
        <begin position="248"/>
        <end position="275"/>
    </location>
</feature>
<feature type="transmembrane region" description="Helical" evidence="7">
    <location>
        <begin position="149"/>
        <end position="171"/>
    </location>
</feature>
<feature type="transmembrane region" description="Helical" evidence="7">
    <location>
        <begin position="117"/>
        <end position="137"/>
    </location>
</feature>
<evidence type="ECO:0000256" key="2">
    <source>
        <dbReference type="ARBA" id="ARBA00005697"/>
    </source>
</evidence>
<feature type="transmembrane region" description="Helical" evidence="7">
    <location>
        <begin position="391"/>
        <end position="422"/>
    </location>
</feature>
<dbReference type="Proteomes" id="UP001431532">
    <property type="component" value="Unassembled WGS sequence"/>
</dbReference>
<comment type="subcellular location">
    <subcellularLocation>
        <location evidence="1">Membrane</location>
        <topology evidence="1">Multi-pass membrane protein</topology>
    </subcellularLocation>
</comment>
<keyword evidence="5 7" id="KW-1133">Transmembrane helix</keyword>
<dbReference type="Pfam" id="PF00860">
    <property type="entry name" value="Xan_ur_permease"/>
    <property type="match status" value="1"/>
</dbReference>
<dbReference type="EMBL" id="JASCXW010000059">
    <property type="protein sequence ID" value="MDI6453768.1"/>
    <property type="molecule type" value="Genomic_DNA"/>
</dbReference>
<dbReference type="GO" id="GO:0005886">
    <property type="term" value="C:plasma membrane"/>
    <property type="evidence" value="ECO:0007669"/>
    <property type="project" value="TreeGrafter"/>
</dbReference>
<name>A0AAW6UC96_9MOLU</name>
<evidence type="ECO:0000256" key="4">
    <source>
        <dbReference type="ARBA" id="ARBA00022692"/>
    </source>
</evidence>
<comment type="similarity">
    <text evidence="2">Belongs to the nucleobase:cation symporter-2 (NCS2) (TC 2.A.40) family. Azg-like subfamily.</text>
</comment>
<dbReference type="AlphaFoldDB" id="A0AAW6UC96"/>
<feature type="transmembrane region" description="Helical" evidence="7">
    <location>
        <begin position="346"/>
        <end position="379"/>
    </location>
</feature>
<feature type="transmembrane region" description="Helical" evidence="7">
    <location>
        <begin position="91"/>
        <end position="111"/>
    </location>
</feature>
<keyword evidence="4 7" id="KW-0812">Transmembrane</keyword>
<keyword evidence="6 7" id="KW-0472">Membrane</keyword>
<dbReference type="RefSeq" id="WP_282840219.1">
    <property type="nucleotide sequence ID" value="NZ_JASCXW010000059.1"/>
</dbReference>
<accession>A0AAW6UC96</accession>
<dbReference type="InterPro" id="IPR045018">
    <property type="entry name" value="Azg-like"/>
</dbReference>
<feature type="transmembrane region" description="Helical" evidence="7">
    <location>
        <begin position="183"/>
        <end position="204"/>
    </location>
</feature>
<comment type="caution">
    <text evidence="8">The sequence shown here is derived from an EMBL/GenBank/DDBJ whole genome shotgun (WGS) entry which is preliminary data.</text>
</comment>
<keyword evidence="9" id="KW-1185">Reference proteome</keyword>
<feature type="transmembrane region" description="Helical" evidence="7">
    <location>
        <begin position="434"/>
        <end position="452"/>
    </location>
</feature>
<feature type="transmembrane region" description="Helical" evidence="7">
    <location>
        <begin position="20"/>
        <end position="43"/>
    </location>
</feature>
<dbReference type="PANTHER" id="PTHR43337">
    <property type="entry name" value="XANTHINE/URACIL PERMEASE C887.17-RELATED"/>
    <property type="match status" value="1"/>
</dbReference>
<proteinExistence type="inferred from homology"/>
<dbReference type="PANTHER" id="PTHR43337:SF11">
    <property type="entry name" value="GUANINE_HYPOXANTHINE PERMEASE PBUG"/>
    <property type="match status" value="1"/>
</dbReference>
<feature type="transmembrane region" description="Helical" evidence="7">
    <location>
        <begin position="211"/>
        <end position="236"/>
    </location>
</feature>
<evidence type="ECO:0000256" key="7">
    <source>
        <dbReference type="SAM" id="Phobius"/>
    </source>
</evidence>
<dbReference type="GO" id="GO:0005345">
    <property type="term" value="F:purine nucleobase transmembrane transporter activity"/>
    <property type="evidence" value="ECO:0007669"/>
    <property type="project" value="TreeGrafter"/>
</dbReference>
<reference evidence="8" key="1">
    <citation type="submission" date="2023-05" db="EMBL/GenBank/DDBJ databases">
        <title>Mariniplasma microaerophilum sp. nov., a novel anaerobic mollicute isolated from terrestrial mud volcano, Taman Peninsula, Russia.</title>
        <authorList>
            <person name="Khomyakova M.A."/>
            <person name="Merkel A.Y."/>
            <person name="Slobodkin A.I."/>
        </authorList>
    </citation>
    <scope>NUCLEOTIDE SEQUENCE</scope>
    <source>
        <strain evidence="8">M4Ah</strain>
    </source>
</reference>
<dbReference type="InterPro" id="IPR006043">
    <property type="entry name" value="NCS2"/>
</dbReference>
<sequence>MIEKIKKFFKIEERNSSIKIELLGGLTTFLTMAYILFANPAIMGGLITLEDGSSLQLVAGLDLQAVFLATALAAGIGTIAMGLFAKLPIAVAPGMGLNAFFSFTIVVGMGYSWEQALGAVLVSGILYLIISLTGLRAKVVASIPQSLKYAIGAGIGFFIAYIGLVNVGIIVQGAGTPTSLGDLSSPVALLALFGIVLTIVLLALKIRAAVFFGLVGTATVGLIVGLLGVVGMPVLPDFQGGLPSLAPLFGAAFGGAFDIILTPAGWFAIFAFLFVDFFDTSGTLMAVTGQMEDVTEEDIQRANVVDSSATVIGAVLGTSTTTSYIESLSGVGAGARTGLASVFTGLLFLLSIFLAPLLSLVTAGVTAAAMVIVGTMMAASIGKIEWDKWPIAIASFITILVMILTYSISDGIGFGFLTYILVMLASKRGKDVSPLLYGAGVLFILYLVLMTVM</sequence>
<gene>
    <name evidence="8" type="ORF">QJ521_09340</name>
</gene>